<dbReference type="InterPro" id="IPR007466">
    <property type="entry name" value="Peptidyl-Arg-deiminase_porph"/>
</dbReference>
<dbReference type="RefSeq" id="WP_207049220.1">
    <property type="nucleotide sequence ID" value="NZ_JAFIMU010000004.1"/>
</dbReference>
<evidence type="ECO:0000256" key="1">
    <source>
        <dbReference type="ARBA" id="ARBA00022801"/>
    </source>
</evidence>
<keyword evidence="3" id="KW-1185">Reference proteome</keyword>
<dbReference type="SUPFAM" id="SSF55909">
    <property type="entry name" value="Pentein"/>
    <property type="match status" value="1"/>
</dbReference>
<dbReference type="PANTHER" id="PTHR31377:SF0">
    <property type="entry name" value="AGMATINE DEIMINASE-RELATED"/>
    <property type="match status" value="1"/>
</dbReference>
<proteinExistence type="predicted"/>
<dbReference type="Gene3D" id="3.75.10.10">
    <property type="entry name" value="L-arginine/glycine Amidinotransferase, Chain A"/>
    <property type="match status" value="1"/>
</dbReference>
<dbReference type="PANTHER" id="PTHR31377">
    <property type="entry name" value="AGMATINE DEIMINASE-RELATED"/>
    <property type="match status" value="1"/>
</dbReference>
<comment type="caution">
    <text evidence="2">The sequence shown here is derived from an EMBL/GenBank/DDBJ whole genome shotgun (WGS) entry which is preliminary data.</text>
</comment>
<dbReference type="Proteomes" id="UP000664052">
    <property type="component" value="Unassembled WGS sequence"/>
</dbReference>
<evidence type="ECO:0000313" key="3">
    <source>
        <dbReference type="Proteomes" id="UP000664052"/>
    </source>
</evidence>
<reference evidence="2 3" key="1">
    <citation type="submission" date="2021-02" db="EMBL/GenBank/DDBJ databases">
        <title>De Novo genome assembly of isolated myxobacteria.</title>
        <authorList>
            <person name="Stevens D.C."/>
        </authorList>
    </citation>
    <scope>NUCLEOTIDE SEQUENCE [LARGE SCALE GENOMIC DNA]</scope>
    <source>
        <strain evidence="2 3">ATCC 29039</strain>
    </source>
</reference>
<accession>A0ABS3D7X1</accession>
<organism evidence="2 3">
    <name type="scientific">Corallococcus macrosporus</name>
    <dbReference type="NCBI Taxonomy" id="35"/>
    <lineage>
        <taxon>Bacteria</taxon>
        <taxon>Pseudomonadati</taxon>
        <taxon>Myxococcota</taxon>
        <taxon>Myxococcia</taxon>
        <taxon>Myxococcales</taxon>
        <taxon>Cystobacterineae</taxon>
        <taxon>Myxococcaceae</taxon>
        <taxon>Corallococcus</taxon>
    </lineage>
</organism>
<name>A0ABS3D7X1_9BACT</name>
<protein>
    <submittedName>
        <fullName evidence="2">Agmatine deiminase family protein</fullName>
    </submittedName>
</protein>
<dbReference type="Pfam" id="PF04371">
    <property type="entry name" value="PAD_porph"/>
    <property type="match status" value="1"/>
</dbReference>
<sequence>MSGCLAVTALFSGACGPSDESGLAQDESRRVAAQEAAPADQVLPRYETTNENTVRALAAGDAFWAWQCDPATYGFTAAGTGARFPTEAESTTGVLIGWPDYGCTVPELAGLVKAGLQGNTQVSILTAPNNNNGVTSCLRRAGLTDAQLARVEYVPVDVDSVWIRDYGPEILTKTDGSRRFVDMSYYPLTSSTCGNMQGRVRDDASPSRLAALWNTEVVRPKVRLEGGNLQTDGRGTCFRAQRNAEARNNFSEWQYTPDELNEVIGAAHNCKVQVMESLVGGVIDHIDMFMTVISSKTILMGQYDPADDATNAAILDRNAARLVGLGYRVVRVPMPKSYCRKVLSGCTGQPQQIQACDGTNERIWATYMNSIRLGNVVAVPVYKWVPEADKATVAAQEAQALSIYQTELDREFGKGKVKVVTVQGDSLIPCQGSLHCTTMTYK</sequence>
<dbReference type="EMBL" id="JAFIMU010000004">
    <property type="protein sequence ID" value="MBN8227021.1"/>
    <property type="molecule type" value="Genomic_DNA"/>
</dbReference>
<keyword evidence="1" id="KW-0378">Hydrolase</keyword>
<evidence type="ECO:0000313" key="2">
    <source>
        <dbReference type="EMBL" id="MBN8227021.1"/>
    </source>
</evidence>
<gene>
    <name evidence="2" type="ORF">JYK02_05795</name>
</gene>